<dbReference type="SUPFAM" id="SSF102114">
    <property type="entry name" value="Radical SAM enzymes"/>
    <property type="match status" value="1"/>
</dbReference>
<sequence>MKEYDRILERVEKPARYIGGELNAVVKPWEQVKVRVALAFPDIYEIGFSHLGLRLLYHLINEQADYLAERVYAPATDMEQELRKAELPLFTLESRRSLAEFDLVGFTLQYELSYTNILNMLNLAGIPLRREERGEGDPLIIGGGPGSYNPEPLADFFDLFLLGEGEEAILEILEKIALGKEKGWSKQDIKQELLKVPGVYIPEYYTVEYTDEGKIAAINPLSPAPPVVRKRVVRDFDRAYLPQKELVPWVEPVHDRAMVELFRGCTRGCRFCQAGMVYRPVRERSPAVLTDYLKKIIPQTGYDEISLTSLSSADYTKIEEVLATLADCFAAQNVRLSLPSLRIDSFSPELAAHFQGERKGGLTFAPEAGTERLRRVINKNLTDEQIMRTTEAAFTAGWQRLKLYFMIGLPTETDEDLQGIVDLARAILSVGRRLHGPKAGRVQVTVSASTFVPKPHTPFQWRPQLSLAETKRRQSFLQERLVGRGLQFSWHDPTLSVMEGVLSRGDRRLGKALAKAWELGCTFDSWPDRFRWDLWQQALSATGLRTEDYLRARSYQEILPWDHLNAGLEKDYLRREDQRAEEEKITLDCRTRKGCTICGVCSHMGAGPRLAGGE</sequence>
<dbReference type="InterPro" id="IPR007197">
    <property type="entry name" value="rSAM"/>
</dbReference>
<dbReference type="Proteomes" id="UP000657177">
    <property type="component" value="Unassembled WGS sequence"/>
</dbReference>
<dbReference type="NCBIfam" id="TIGR03960">
    <property type="entry name" value="rSAM_fuse_unch"/>
    <property type="match status" value="1"/>
</dbReference>
<dbReference type="InterPro" id="IPR006638">
    <property type="entry name" value="Elp3/MiaA/NifB-like_rSAM"/>
</dbReference>
<dbReference type="GO" id="GO:0051536">
    <property type="term" value="F:iron-sulfur cluster binding"/>
    <property type="evidence" value="ECO:0007669"/>
    <property type="project" value="InterPro"/>
</dbReference>
<gene>
    <name evidence="2" type="ORF">G5B42_09760</name>
</gene>
<evidence type="ECO:0000259" key="1">
    <source>
        <dbReference type="PROSITE" id="PS51918"/>
    </source>
</evidence>
<proteinExistence type="predicted"/>
<name>A0A8J6LJF7_9FIRM</name>
<protein>
    <submittedName>
        <fullName evidence="2">TIGR03960 family B12-binding radical SAM protein</fullName>
    </submittedName>
</protein>
<comment type="caution">
    <text evidence="2">The sequence shown here is derived from an EMBL/GenBank/DDBJ whole genome shotgun (WGS) entry which is preliminary data.</text>
</comment>
<dbReference type="AlphaFoldDB" id="A0A8J6LJF7"/>
<dbReference type="SMART" id="SM00729">
    <property type="entry name" value="Elp3"/>
    <property type="match status" value="1"/>
</dbReference>
<dbReference type="EMBL" id="JAAKDE010000023">
    <property type="protein sequence ID" value="MBA2133816.1"/>
    <property type="molecule type" value="Genomic_DNA"/>
</dbReference>
<dbReference type="Pfam" id="PF04055">
    <property type="entry name" value="Radical_SAM"/>
    <property type="match status" value="1"/>
</dbReference>
<reference evidence="2" key="1">
    <citation type="submission" date="2020-06" db="EMBL/GenBank/DDBJ databases">
        <title>Novel chitinolytic bacterium.</title>
        <authorList>
            <person name="Ungkulpasvich U."/>
            <person name="Kosugi A."/>
            <person name="Uke A."/>
        </authorList>
    </citation>
    <scope>NUCLEOTIDE SEQUENCE</scope>
    <source>
        <strain evidence="2">UUS1-1</strain>
    </source>
</reference>
<dbReference type="InterPro" id="IPR023404">
    <property type="entry name" value="rSAM_horseshoe"/>
</dbReference>
<dbReference type="Pfam" id="PF19864">
    <property type="entry name" value="Radical_SAM_N2"/>
    <property type="match status" value="1"/>
</dbReference>
<feature type="domain" description="Radical SAM core" evidence="1">
    <location>
        <begin position="251"/>
        <end position="487"/>
    </location>
</feature>
<dbReference type="InterPro" id="IPR023862">
    <property type="entry name" value="CHP03960_rSAM"/>
</dbReference>
<organism evidence="2 3">
    <name type="scientific">Capillibacterium thermochitinicola</name>
    <dbReference type="NCBI Taxonomy" id="2699427"/>
    <lineage>
        <taxon>Bacteria</taxon>
        <taxon>Bacillati</taxon>
        <taxon>Bacillota</taxon>
        <taxon>Capillibacterium</taxon>
    </lineage>
</organism>
<dbReference type="PROSITE" id="PS51918">
    <property type="entry name" value="RADICAL_SAM"/>
    <property type="match status" value="1"/>
</dbReference>
<dbReference type="GO" id="GO:0003824">
    <property type="term" value="F:catalytic activity"/>
    <property type="evidence" value="ECO:0007669"/>
    <property type="project" value="InterPro"/>
</dbReference>
<dbReference type="SFLD" id="SFLDG01082">
    <property type="entry name" value="B12-binding_domain_containing"/>
    <property type="match status" value="1"/>
</dbReference>
<dbReference type="InterPro" id="IPR058240">
    <property type="entry name" value="rSAM_sf"/>
</dbReference>
<dbReference type="SFLD" id="SFLDS00029">
    <property type="entry name" value="Radical_SAM"/>
    <property type="match status" value="1"/>
</dbReference>
<dbReference type="InterPro" id="IPR045784">
    <property type="entry name" value="Radical_SAM_N2"/>
</dbReference>
<evidence type="ECO:0000313" key="2">
    <source>
        <dbReference type="EMBL" id="MBA2133816.1"/>
    </source>
</evidence>
<keyword evidence="3" id="KW-1185">Reference proteome</keyword>
<accession>A0A8J6LJF7</accession>
<dbReference type="Gene3D" id="3.80.30.20">
    <property type="entry name" value="tm_1862 like domain"/>
    <property type="match status" value="1"/>
</dbReference>
<dbReference type="CDD" id="cd01335">
    <property type="entry name" value="Radical_SAM"/>
    <property type="match status" value="1"/>
</dbReference>
<evidence type="ECO:0000313" key="3">
    <source>
        <dbReference type="Proteomes" id="UP000657177"/>
    </source>
</evidence>
<dbReference type="PANTHER" id="PTHR42731:SF1">
    <property type="entry name" value="RADICAL SAM DOMAIN PROTEIN"/>
    <property type="match status" value="1"/>
</dbReference>
<dbReference type="PANTHER" id="PTHR42731">
    <property type="entry name" value="SLL1084 PROTEIN"/>
    <property type="match status" value="1"/>
</dbReference>